<dbReference type="Proteomes" id="UP001151760">
    <property type="component" value="Unassembled WGS sequence"/>
</dbReference>
<dbReference type="PANTHER" id="PTHR31973:SF190">
    <property type="entry name" value="MULE TRANSPOSASE DOMAIN-CONTAINING PROTEIN"/>
    <property type="match status" value="1"/>
</dbReference>
<comment type="caution">
    <text evidence="1">The sequence shown here is derived from an EMBL/GenBank/DDBJ whole genome shotgun (WGS) entry which is preliminary data.</text>
</comment>
<gene>
    <name evidence="1" type="ORF">Tco_1031615</name>
</gene>
<evidence type="ECO:0008006" key="3">
    <source>
        <dbReference type="Google" id="ProtNLM"/>
    </source>
</evidence>
<reference evidence="1" key="2">
    <citation type="submission" date="2022-01" db="EMBL/GenBank/DDBJ databases">
        <authorList>
            <person name="Yamashiro T."/>
            <person name="Shiraishi A."/>
            <person name="Satake H."/>
            <person name="Nakayama K."/>
        </authorList>
    </citation>
    <scope>NUCLEOTIDE SEQUENCE</scope>
</reference>
<reference evidence="1" key="1">
    <citation type="journal article" date="2022" name="Int. J. Mol. Sci.">
        <title>Draft Genome of Tanacetum Coccineum: Genomic Comparison of Closely Related Tanacetum-Family Plants.</title>
        <authorList>
            <person name="Yamashiro T."/>
            <person name="Shiraishi A."/>
            <person name="Nakayama K."/>
            <person name="Satake H."/>
        </authorList>
    </citation>
    <scope>NUCLEOTIDE SEQUENCE</scope>
</reference>
<dbReference type="PANTHER" id="PTHR31973">
    <property type="entry name" value="POLYPROTEIN, PUTATIVE-RELATED"/>
    <property type="match status" value="1"/>
</dbReference>
<name>A0ABQ5GAC2_9ASTR</name>
<accession>A0ABQ5GAC2</accession>
<proteinExistence type="predicted"/>
<keyword evidence="2" id="KW-1185">Reference proteome</keyword>
<organism evidence="1 2">
    <name type="scientific">Tanacetum coccineum</name>
    <dbReference type="NCBI Taxonomy" id="301880"/>
    <lineage>
        <taxon>Eukaryota</taxon>
        <taxon>Viridiplantae</taxon>
        <taxon>Streptophyta</taxon>
        <taxon>Embryophyta</taxon>
        <taxon>Tracheophyta</taxon>
        <taxon>Spermatophyta</taxon>
        <taxon>Magnoliopsida</taxon>
        <taxon>eudicotyledons</taxon>
        <taxon>Gunneridae</taxon>
        <taxon>Pentapetalae</taxon>
        <taxon>asterids</taxon>
        <taxon>campanulids</taxon>
        <taxon>Asterales</taxon>
        <taxon>Asteraceae</taxon>
        <taxon>Asteroideae</taxon>
        <taxon>Anthemideae</taxon>
        <taxon>Anthemidinae</taxon>
        <taxon>Tanacetum</taxon>
    </lineage>
</organism>
<evidence type="ECO:0000313" key="2">
    <source>
        <dbReference type="Proteomes" id="UP001151760"/>
    </source>
</evidence>
<protein>
    <recommendedName>
        <fullName evidence="3">MULE transposase domain-containing protein</fullName>
    </recommendedName>
</protein>
<dbReference type="EMBL" id="BQNB010018249">
    <property type="protein sequence ID" value="GJT72329.1"/>
    <property type="molecule type" value="Genomic_DNA"/>
</dbReference>
<evidence type="ECO:0000313" key="1">
    <source>
        <dbReference type="EMBL" id="GJT72329.1"/>
    </source>
</evidence>
<sequence>MYNFNPILKLKCPQGLIQAIASVFPNAEHRLCVKHIHENMKSQFKGGVYKDMLWNAARATIVVEFNKKMAQLKSYNSAAYDWLIKISAKQ</sequence>